<feature type="region of interest" description="Disordered" evidence="1">
    <location>
        <begin position="153"/>
        <end position="259"/>
    </location>
</feature>
<evidence type="ECO:0000259" key="2">
    <source>
        <dbReference type="PROSITE" id="PS51742"/>
    </source>
</evidence>
<dbReference type="Proteomes" id="UP000019678">
    <property type="component" value="Unassembled WGS sequence"/>
</dbReference>
<dbReference type="InterPro" id="IPR005175">
    <property type="entry name" value="PPC_dom"/>
</dbReference>
<feature type="domain" description="PPC" evidence="2">
    <location>
        <begin position="6"/>
        <end position="146"/>
    </location>
</feature>
<dbReference type="STRING" id="1192034.CAP_0028"/>
<comment type="caution">
    <text evidence="3">The sequence shown here is derived from an EMBL/GenBank/DDBJ whole genome shotgun (WGS) entry which is preliminary data.</text>
</comment>
<feature type="compositionally biased region" description="Low complexity" evidence="1">
    <location>
        <begin position="222"/>
        <end position="236"/>
    </location>
</feature>
<dbReference type="OrthoDB" id="5507178at2"/>
<sequence length="327" mass="34442">MNVIEARRPRHLIIRVDRGDELPTVLAQALDEIEAKAGWIEGTGTLEAAEIAPADPSARGRLSPRRIEGPSEVVSLTGSIASQGGVSNVRLWVTLARETEFGLQLAAGELLWGRALALELLVTAFDDVILARIPDERSGQTVLAAQAGALSAPGAPAMPVHAAQSPASSGATTPNPLPTASMSPATSSTTFAQPAPAQAATGQTFQGGSPVPADAPRTMTLESPRPSAAEPSRAPATDLAAAPGHTAPQRPARQATQHEEAYPEIGDLVTHFHFGECEVIGSDGERIRLRQERDGRVREVALTMLKIEAPVLDPVTGKHRFKLARKH</sequence>
<dbReference type="CDD" id="cd11378">
    <property type="entry name" value="DUF296"/>
    <property type="match status" value="1"/>
</dbReference>
<dbReference type="Pfam" id="PF03479">
    <property type="entry name" value="PCC"/>
    <property type="match status" value="1"/>
</dbReference>
<evidence type="ECO:0000313" key="4">
    <source>
        <dbReference type="Proteomes" id="UP000019678"/>
    </source>
</evidence>
<dbReference type="EMBL" id="ASRX01000001">
    <property type="protein sequence ID" value="EYF08944.1"/>
    <property type="molecule type" value="Genomic_DNA"/>
</dbReference>
<proteinExistence type="predicted"/>
<protein>
    <recommendedName>
        <fullName evidence="2">PPC domain-containing protein</fullName>
    </recommendedName>
</protein>
<organism evidence="3 4">
    <name type="scientific">Chondromyces apiculatus DSM 436</name>
    <dbReference type="NCBI Taxonomy" id="1192034"/>
    <lineage>
        <taxon>Bacteria</taxon>
        <taxon>Pseudomonadati</taxon>
        <taxon>Myxococcota</taxon>
        <taxon>Polyangia</taxon>
        <taxon>Polyangiales</taxon>
        <taxon>Polyangiaceae</taxon>
        <taxon>Chondromyces</taxon>
    </lineage>
</organism>
<reference evidence="3 4" key="1">
    <citation type="submission" date="2013-05" db="EMBL/GenBank/DDBJ databases">
        <title>Genome assembly of Chondromyces apiculatus DSM 436.</title>
        <authorList>
            <person name="Sharma G."/>
            <person name="Khatri I."/>
            <person name="Kaur C."/>
            <person name="Mayilraj S."/>
            <person name="Subramanian S."/>
        </authorList>
    </citation>
    <scope>NUCLEOTIDE SEQUENCE [LARGE SCALE GENOMIC DNA]</scope>
    <source>
        <strain evidence="3 4">DSM 436</strain>
    </source>
</reference>
<feature type="compositionally biased region" description="Low complexity" evidence="1">
    <location>
        <begin position="178"/>
        <end position="208"/>
    </location>
</feature>
<dbReference type="AlphaFoldDB" id="A0A017TI60"/>
<feature type="compositionally biased region" description="Polar residues" evidence="1">
    <location>
        <begin position="165"/>
        <end position="174"/>
    </location>
</feature>
<evidence type="ECO:0000313" key="3">
    <source>
        <dbReference type="EMBL" id="EYF08944.1"/>
    </source>
</evidence>
<dbReference type="SUPFAM" id="SSF117856">
    <property type="entry name" value="AF0104/ALDC/Ptd012-like"/>
    <property type="match status" value="1"/>
</dbReference>
<dbReference type="Gene3D" id="3.30.1330.80">
    <property type="entry name" value="Hypothetical protein, similar to alpha- acetolactate decarboxylase, domain 2"/>
    <property type="match status" value="1"/>
</dbReference>
<gene>
    <name evidence="3" type="ORF">CAP_0028</name>
</gene>
<accession>A0A017TI60</accession>
<name>A0A017TI60_9BACT</name>
<dbReference type="PROSITE" id="PS51742">
    <property type="entry name" value="PPC"/>
    <property type="match status" value="1"/>
</dbReference>
<keyword evidence="4" id="KW-1185">Reference proteome</keyword>
<evidence type="ECO:0000256" key="1">
    <source>
        <dbReference type="SAM" id="MobiDB-lite"/>
    </source>
</evidence>
<dbReference type="RefSeq" id="WP_081864400.1">
    <property type="nucleotide sequence ID" value="NZ_ASRX01000001.1"/>
</dbReference>